<dbReference type="KEGG" id="cmic:caldi_14780"/>
<evidence type="ECO:0000259" key="1">
    <source>
        <dbReference type="PROSITE" id="PS51819"/>
    </source>
</evidence>
<dbReference type="EMBL" id="AP025628">
    <property type="protein sequence ID" value="BDG60388.1"/>
    <property type="molecule type" value="Genomic_DNA"/>
</dbReference>
<dbReference type="Proteomes" id="UP001163687">
    <property type="component" value="Chromosome"/>
</dbReference>
<dbReference type="RefSeq" id="WP_264844415.1">
    <property type="nucleotide sequence ID" value="NZ_AP025628.1"/>
</dbReference>
<dbReference type="InterPro" id="IPR004360">
    <property type="entry name" value="Glyas_Fos-R_dOase_dom"/>
</dbReference>
<evidence type="ECO:0000313" key="2">
    <source>
        <dbReference type="EMBL" id="BDG60388.1"/>
    </source>
</evidence>
<accession>A0AA35CL26</accession>
<name>A0AA35CL26_9FIRM</name>
<organism evidence="2 3">
    <name type="scientific">Caldinitratiruptor microaerophilus</name>
    <dbReference type="NCBI Taxonomy" id="671077"/>
    <lineage>
        <taxon>Bacteria</taxon>
        <taxon>Bacillati</taxon>
        <taxon>Bacillota</taxon>
        <taxon>Clostridia</taxon>
        <taxon>Eubacteriales</taxon>
        <taxon>Symbiobacteriaceae</taxon>
        <taxon>Caldinitratiruptor</taxon>
    </lineage>
</organism>
<dbReference type="InterPro" id="IPR037523">
    <property type="entry name" value="VOC_core"/>
</dbReference>
<dbReference type="Gene3D" id="3.10.180.10">
    <property type="entry name" value="2,3-Dihydroxybiphenyl 1,2-Dioxygenase, domain 1"/>
    <property type="match status" value="1"/>
</dbReference>
<gene>
    <name evidence="2" type="ORF">caldi_14780</name>
</gene>
<protein>
    <recommendedName>
        <fullName evidence="1">VOC domain-containing protein</fullName>
    </recommendedName>
</protein>
<feature type="domain" description="VOC" evidence="1">
    <location>
        <begin position="1"/>
        <end position="82"/>
    </location>
</feature>
<dbReference type="InterPro" id="IPR029068">
    <property type="entry name" value="Glyas_Bleomycin-R_OHBP_Dase"/>
</dbReference>
<proteinExistence type="predicted"/>
<sequence>MAPARTWVVATPKLLLVTPQGQENRIGTFSNVIFLRDDMERTYAELTARGVEFPTPPQRAPWGKWWATFRDPDGNEYGLALASEAWGRGPARQPAGPSPASICVLNGGRRFWLAEAGREEEGPAILSSQPPWGAVGLSTASSLLAPSAVIGYYIYEVYI</sequence>
<dbReference type="SUPFAM" id="SSF54593">
    <property type="entry name" value="Glyoxalase/Bleomycin resistance protein/Dihydroxybiphenyl dioxygenase"/>
    <property type="match status" value="1"/>
</dbReference>
<dbReference type="PROSITE" id="PS51819">
    <property type="entry name" value="VOC"/>
    <property type="match status" value="1"/>
</dbReference>
<dbReference type="AlphaFoldDB" id="A0AA35CL26"/>
<keyword evidence="3" id="KW-1185">Reference proteome</keyword>
<evidence type="ECO:0000313" key="3">
    <source>
        <dbReference type="Proteomes" id="UP001163687"/>
    </source>
</evidence>
<reference evidence="2" key="1">
    <citation type="submission" date="2022-03" db="EMBL/GenBank/DDBJ databases">
        <title>Complete genome sequence of Caldinitratiruptor microaerophilus.</title>
        <authorList>
            <person name="Mukaiyama R."/>
            <person name="Nishiyama T."/>
            <person name="Ueda K."/>
        </authorList>
    </citation>
    <scope>NUCLEOTIDE SEQUENCE</scope>
    <source>
        <strain evidence="2">JCM 16183</strain>
    </source>
</reference>
<dbReference type="Pfam" id="PF00903">
    <property type="entry name" value="Glyoxalase"/>
    <property type="match status" value="1"/>
</dbReference>